<dbReference type="AlphaFoldDB" id="A0A1Q2MIX0"/>
<dbReference type="PROSITE" id="PS00409">
    <property type="entry name" value="PROKAR_NTER_METHYL"/>
    <property type="match status" value="1"/>
</dbReference>
<keyword evidence="4" id="KW-1185">Reference proteome</keyword>
<dbReference type="InterPro" id="IPR045584">
    <property type="entry name" value="Pilin-like"/>
</dbReference>
<gene>
    <name evidence="3" type="ORF">SMSP2_02613</name>
</gene>
<keyword evidence="1" id="KW-0488">Methylation</keyword>
<sequence>MNKINVTAFISKDLDVMKTKKGFTLIELLVVISIIALLMAILMPALGKVRRMAQQTVCLSNLRSQGLAFAAYATDNDDSFTRGHQGWGPDKHPGSGWGYWLADLKPYRGDDIDSLVCPSVPRINPGYEIGQQFGVETMGWTDTSAAWPWAINDLPSQNGMLLQAIPVSYTMSVWASNPEEGSVKSTGTVNSLRRPVEFYWRKTSNVSDASNVPMFGDGRWLEGGVLSEDRDFGIGRAVLDPPETEENARLNKAKDNHYNWGMGQFCVPRHSDGTNMVFADFSARKLKLTELWGLKWYNHFDRRNKYVEDSSLFPSWIK</sequence>
<dbReference type="GO" id="GO:0015627">
    <property type="term" value="C:type II protein secretion system complex"/>
    <property type="evidence" value="ECO:0007669"/>
    <property type="project" value="InterPro"/>
</dbReference>
<evidence type="ECO:0000256" key="1">
    <source>
        <dbReference type="ARBA" id="ARBA00022481"/>
    </source>
</evidence>
<keyword evidence="2" id="KW-0812">Transmembrane</keyword>
<reference evidence="4" key="1">
    <citation type="submission" date="2017-02" db="EMBL/GenBank/DDBJ databases">
        <title>Comparative genomics and description of representatives of a novel lineage of planctomycetes thriving in anoxic sediments.</title>
        <authorList>
            <person name="Spring S."/>
            <person name="Bunk B."/>
            <person name="Sproer C."/>
        </authorList>
    </citation>
    <scope>NUCLEOTIDE SEQUENCE [LARGE SCALE GENOMIC DNA]</scope>
    <source>
        <strain evidence="4">SM-Chi-D1</strain>
    </source>
</reference>
<protein>
    <submittedName>
        <fullName evidence="3">Putative major pilin subunit</fullName>
    </submittedName>
</protein>
<feature type="transmembrane region" description="Helical" evidence="2">
    <location>
        <begin position="23"/>
        <end position="46"/>
    </location>
</feature>
<dbReference type="SUPFAM" id="SSF54523">
    <property type="entry name" value="Pili subunits"/>
    <property type="match status" value="1"/>
</dbReference>
<dbReference type="OrthoDB" id="279149at2"/>
<evidence type="ECO:0000256" key="2">
    <source>
        <dbReference type="SAM" id="Phobius"/>
    </source>
</evidence>
<name>A0A1Q2MIX0_9BACT</name>
<evidence type="ECO:0000313" key="4">
    <source>
        <dbReference type="Proteomes" id="UP000188181"/>
    </source>
</evidence>
<dbReference type="STRING" id="1851148.SMSP2_02613"/>
<dbReference type="EMBL" id="CP019646">
    <property type="protein sequence ID" value="AQQ72232.1"/>
    <property type="molecule type" value="Genomic_DNA"/>
</dbReference>
<accession>A0A1Q2MIX0</accession>
<dbReference type="InterPro" id="IPR012902">
    <property type="entry name" value="N_methyl_site"/>
</dbReference>
<keyword evidence="2" id="KW-0472">Membrane</keyword>
<dbReference type="GO" id="GO:0015628">
    <property type="term" value="P:protein secretion by the type II secretion system"/>
    <property type="evidence" value="ECO:0007669"/>
    <property type="project" value="InterPro"/>
</dbReference>
<dbReference type="Proteomes" id="UP000188181">
    <property type="component" value="Chromosome"/>
</dbReference>
<keyword evidence="2" id="KW-1133">Transmembrane helix</keyword>
<proteinExistence type="predicted"/>
<dbReference type="PRINTS" id="PR00813">
    <property type="entry name" value="BCTERIALGSPG"/>
</dbReference>
<dbReference type="InterPro" id="IPR000983">
    <property type="entry name" value="Bac_GSPG_pilin"/>
</dbReference>
<dbReference type="Pfam" id="PF07963">
    <property type="entry name" value="N_methyl"/>
    <property type="match status" value="1"/>
</dbReference>
<dbReference type="KEGG" id="pbas:SMSP2_02613"/>
<dbReference type="Gene3D" id="3.30.700.10">
    <property type="entry name" value="Glycoprotein, Type 4 Pilin"/>
    <property type="match status" value="1"/>
</dbReference>
<organism evidence="3 4">
    <name type="scientific">Limihaloglobus sulfuriphilus</name>
    <dbReference type="NCBI Taxonomy" id="1851148"/>
    <lineage>
        <taxon>Bacteria</taxon>
        <taxon>Pseudomonadati</taxon>
        <taxon>Planctomycetota</taxon>
        <taxon>Phycisphaerae</taxon>
        <taxon>Sedimentisphaerales</taxon>
        <taxon>Sedimentisphaeraceae</taxon>
        <taxon>Limihaloglobus</taxon>
    </lineage>
</organism>
<dbReference type="PANTHER" id="PTHR30093">
    <property type="entry name" value="GENERAL SECRETION PATHWAY PROTEIN G"/>
    <property type="match status" value="1"/>
</dbReference>
<evidence type="ECO:0000313" key="3">
    <source>
        <dbReference type="EMBL" id="AQQ72232.1"/>
    </source>
</evidence>
<dbReference type="NCBIfam" id="TIGR02532">
    <property type="entry name" value="IV_pilin_GFxxxE"/>
    <property type="match status" value="1"/>
</dbReference>